<evidence type="ECO:0000313" key="3">
    <source>
        <dbReference type="Proteomes" id="UP000029647"/>
    </source>
</evidence>
<evidence type="ECO:0000313" key="2">
    <source>
        <dbReference type="EMBL" id="GAL75000.1"/>
    </source>
</evidence>
<dbReference type="InterPro" id="IPR001296">
    <property type="entry name" value="Glyco_trans_1"/>
</dbReference>
<sequence length="368" mass="41585">MKNILYIGNKLAGKGRTATTIDILGPLLQKEGFKLRYASSVKNTNARLLHMMRLTFLSRNWAHYVLIDTYSTRNFWYAITIGRLCKSLKIKYIPILHGGNLPDRLSKNPKAIQAFINNAHTVVSPSDYLIDAFAKADFKQLVKIPNHIDLNKYSFKLRSEIQPRLLWVRSFADIYNPEMALEVLDLISENYPNAKLCMVGPNKDGSMKKCISIAAQKNLSVEFTGLLDKEDWISLSKNYDLFINTSNFDNLPVSVIEAMALGLPVISTNVGGIPFLIKNGENGFLTPPFKAVEMANHINELLENNQLVTGIAQNARQLPKISTGIKLKDYGFNYLKGNLIFRAPQFERCPNQVLYILKSLNARFYCVS</sequence>
<dbReference type="Pfam" id="PF00534">
    <property type="entry name" value="Glycos_transf_1"/>
    <property type="match status" value="1"/>
</dbReference>
<dbReference type="AlphaFoldDB" id="A0A090WDD3"/>
<feature type="domain" description="Glycosyl transferase family 1" evidence="1">
    <location>
        <begin position="160"/>
        <end position="317"/>
    </location>
</feature>
<reference evidence="2 3" key="1">
    <citation type="journal article" date="2014" name="Genome Announc.">
        <title>Draft Genome Sequences of Marine Flavobacterium Nonlabens Strains NR17, NR24, NR27, NR32, NR33, and Ara13.</title>
        <authorList>
            <person name="Nakanishi M."/>
            <person name="Meirelles P."/>
            <person name="Suzuki R."/>
            <person name="Takatani N."/>
            <person name="Mino S."/>
            <person name="Suda W."/>
            <person name="Oshima K."/>
            <person name="Hattori M."/>
            <person name="Ohkuma M."/>
            <person name="Hosokawa M."/>
            <person name="Miyashita K."/>
            <person name="Thompson F.L."/>
            <person name="Niwa A."/>
            <person name="Sawabe T."/>
            <person name="Sawabe T."/>
        </authorList>
    </citation>
    <scope>NUCLEOTIDE SEQUENCE [LARGE SCALE GENOMIC DNA]</scope>
    <source>
        <strain evidence="3">JCM19275</strain>
    </source>
</reference>
<dbReference type="GO" id="GO:0016757">
    <property type="term" value="F:glycosyltransferase activity"/>
    <property type="evidence" value="ECO:0007669"/>
    <property type="project" value="InterPro"/>
</dbReference>
<dbReference type="InterPro" id="IPR050194">
    <property type="entry name" value="Glycosyltransferase_grp1"/>
</dbReference>
<dbReference type="CDD" id="cd03801">
    <property type="entry name" value="GT4_PimA-like"/>
    <property type="match status" value="1"/>
</dbReference>
<evidence type="ECO:0000259" key="1">
    <source>
        <dbReference type="Pfam" id="PF00534"/>
    </source>
</evidence>
<name>A0A090WDD3_NONUL</name>
<organism evidence="2 3">
    <name type="scientific">Nonlabens ulvanivorans</name>
    <name type="common">Persicivirga ulvanivorans</name>
    <dbReference type="NCBI Taxonomy" id="906888"/>
    <lineage>
        <taxon>Bacteria</taxon>
        <taxon>Pseudomonadati</taxon>
        <taxon>Bacteroidota</taxon>
        <taxon>Flavobacteriia</taxon>
        <taxon>Flavobacteriales</taxon>
        <taxon>Flavobacteriaceae</taxon>
        <taxon>Nonlabens</taxon>
    </lineage>
</organism>
<dbReference type="PANTHER" id="PTHR45947">
    <property type="entry name" value="SULFOQUINOVOSYL TRANSFERASE SQD2"/>
    <property type="match status" value="1"/>
</dbReference>
<dbReference type="SUPFAM" id="SSF53756">
    <property type="entry name" value="UDP-Glycosyltransferase/glycogen phosphorylase"/>
    <property type="match status" value="1"/>
</dbReference>
<protein>
    <submittedName>
        <fullName evidence="2">Glycosyl transferase</fullName>
    </submittedName>
</protein>
<dbReference type="Proteomes" id="UP000029647">
    <property type="component" value="Unassembled WGS sequence"/>
</dbReference>
<dbReference type="Gene3D" id="3.40.50.2000">
    <property type="entry name" value="Glycogen Phosphorylase B"/>
    <property type="match status" value="2"/>
</dbReference>
<keyword evidence="2" id="KW-0808">Transferase</keyword>
<dbReference type="PANTHER" id="PTHR45947:SF3">
    <property type="entry name" value="SULFOQUINOVOSYL TRANSFERASE SQD2"/>
    <property type="match status" value="1"/>
</dbReference>
<proteinExistence type="predicted"/>
<comment type="caution">
    <text evidence="2">The sequence shown here is derived from an EMBL/GenBank/DDBJ whole genome shotgun (WGS) entry which is preliminary data.</text>
</comment>
<accession>A0A090WDD3</accession>
<dbReference type="EMBL" id="BBNT01000003">
    <property type="protein sequence ID" value="GAL75000.1"/>
    <property type="molecule type" value="Genomic_DNA"/>
</dbReference>
<gene>
    <name evidence="2" type="ORF">JCM19275_1039</name>
</gene>